<dbReference type="GO" id="GO:0004792">
    <property type="term" value="F:thiosulfate-cyanide sulfurtransferase activity"/>
    <property type="evidence" value="ECO:0007669"/>
    <property type="project" value="TreeGrafter"/>
</dbReference>
<dbReference type="EMBL" id="CP009288">
    <property type="protein sequence ID" value="AIQ11134.1"/>
    <property type="molecule type" value="Genomic_DNA"/>
</dbReference>
<dbReference type="Gene3D" id="3.40.50.720">
    <property type="entry name" value="NAD(P)-binding Rossmann-like Domain"/>
    <property type="match status" value="1"/>
</dbReference>
<keyword evidence="4" id="KW-0812">Transmembrane</keyword>
<dbReference type="AlphaFoldDB" id="A0A089IPZ3"/>
<dbReference type="RefSeq" id="WP_081949368.1">
    <property type="nucleotide sequence ID" value="NZ_CP009288.1"/>
</dbReference>
<keyword evidence="3" id="KW-0067">ATP-binding</keyword>
<dbReference type="InterPro" id="IPR012675">
    <property type="entry name" value="Beta-grasp_dom_sf"/>
</dbReference>
<dbReference type="SMART" id="SM00450">
    <property type="entry name" value="RHOD"/>
    <property type="match status" value="1"/>
</dbReference>
<reference evidence="6 7" key="1">
    <citation type="submission" date="2014-08" db="EMBL/GenBank/DDBJ databases">
        <title>Comparative genomics of the Paenibacillus odorifer group.</title>
        <authorList>
            <person name="den Bakker H.C."/>
            <person name="Tsai Y.-C."/>
            <person name="Martin N."/>
            <person name="Korlach J."/>
            <person name="Wiedmann M."/>
        </authorList>
    </citation>
    <scope>NUCLEOTIDE SEQUENCE [LARGE SCALE GENOMIC DNA]</scope>
    <source>
        <strain evidence="6 7">DSM 1735</strain>
    </source>
</reference>
<keyword evidence="1" id="KW-0808">Transferase</keyword>
<dbReference type="FunFam" id="3.40.50.720:FF:000033">
    <property type="entry name" value="Adenylyltransferase and sulfurtransferase MOCS3"/>
    <property type="match status" value="1"/>
</dbReference>
<dbReference type="SUPFAM" id="SSF69572">
    <property type="entry name" value="Activating enzymes of the ubiquitin-like proteins"/>
    <property type="match status" value="1"/>
</dbReference>
<keyword evidence="7" id="KW-1185">Reference proteome</keyword>
<dbReference type="NCBIfam" id="NF004281">
    <property type="entry name" value="PRK05690.1"/>
    <property type="match status" value="1"/>
</dbReference>
<dbReference type="OrthoDB" id="9800872at2"/>
<dbReference type="PROSITE" id="PS50206">
    <property type="entry name" value="RHODANESE_3"/>
    <property type="match status" value="1"/>
</dbReference>
<keyword evidence="2" id="KW-0547">Nucleotide-binding</keyword>
<dbReference type="InterPro" id="IPR000594">
    <property type="entry name" value="ThiF_NAD_FAD-bd"/>
</dbReference>
<dbReference type="STRING" id="44251.PDUR_03270"/>
<dbReference type="PANTHER" id="PTHR10953:SF102">
    <property type="entry name" value="ADENYLYLTRANSFERASE AND SULFURTRANSFERASE MOCS3"/>
    <property type="match status" value="1"/>
</dbReference>
<dbReference type="GO" id="GO:0008146">
    <property type="term" value="F:sulfotransferase activity"/>
    <property type="evidence" value="ECO:0007669"/>
    <property type="project" value="TreeGrafter"/>
</dbReference>
<feature type="domain" description="Rhodanese" evidence="5">
    <location>
        <begin position="395"/>
        <end position="484"/>
    </location>
</feature>
<evidence type="ECO:0000256" key="1">
    <source>
        <dbReference type="ARBA" id="ARBA00022679"/>
    </source>
</evidence>
<feature type="transmembrane region" description="Helical" evidence="4">
    <location>
        <begin position="140"/>
        <end position="167"/>
    </location>
</feature>
<keyword evidence="4" id="KW-0472">Membrane</keyword>
<dbReference type="GO" id="GO:0005524">
    <property type="term" value="F:ATP binding"/>
    <property type="evidence" value="ECO:0007669"/>
    <property type="project" value="UniProtKB-KW"/>
</dbReference>
<dbReference type="InterPro" id="IPR045886">
    <property type="entry name" value="ThiF/MoeB/HesA"/>
</dbReference>
<evidence type="ECO:0000313" key="7">
    <source>
        <dbReference type="Proteomes" id="UP000029409"/>
    </source>
</evidence>
<dbReference type="CDD" id="cd00757">
    <property type="entry name" value="ThiF_MoeB_HesA_family"/>
    <property type="match status" value="1"/>
</dbReference>
<dbReference type="InterPro" id="IPR003749">
    <property type="entry name" value="ThiS/MoaD-like"/>
</dbReference>
<dbReference type="Pfam" id="PF00899">
    <property type="entry name" value="ThiF"/>
    <property type="match status" value="1"/>
</dbReference>
<evidence type="ECO:0000256" key="3">
    <source>
        <dbReference type="ARBA" id="ARBA00022840"/>
    </source>
</evidence>
<evidence type="ECO:0000259" key="5">
    <source>
        <dbReference type="PROSITE" id="PS50206"/>
    </source>
</evidence>
<evidence type="ECO:0000313" key="6">
    <source>
        <dbReference type="EMBL" id="AIQ11134.1"/>
    </source>
</evidence>
<dbReference type="Proteomes" id="UP000029409">
    <property type="component" value="Chromosome"/>
</dbReference>
<sequence>MTVSLLIPTALRSFTDGLSEVGVEAATVEEALAALTEQFVDLRRHLFNDQGQLRSYVNIYVNEEDIRQKNGLQTVLSDGDDVMLVPSIAGGSPTETEGAQSPDLNGLPELTKDEITRYSRHLILPEVGVEGQRILKKSRVLLIGTGGLGAPIAMYLAAAGVGTLGIVDFDFVDETNLQRQIIHGTRDIGRPKIASAKDRIKSINPKVNVIAIEQRLTSQNALDIIKDYDVVVDGTDNFPTRYLVNDACVLLGKPNVYGSVFRFEGQVSVFYAQEGACYRCLYPEPPPAGLVPTCSEGGILGVLPGIIGCIQANETIKLLLGKGEPLVNRLLLFDALKMKFRELKLSKDTNCPICGTHPTITSPIDYEEFCGLKKPDEEEPIEVITAAELKRRFDNGEEVQILDIREPHELAIGKLPGTKAIPFGQIVRRKAELDPGRDTVVICKIGQRSVMAIRTLRDSGYTGKLLNLKDGMNAWAQEIDPRIAQY</sequence>
<accession>A0A089IPZ3</accession>
<dbReference type="InterPro" id="IPR016155">
    <property type="entry name" value="Mopterin_synth/thiamin_S_b"/>
</dbReference>
<name>A0A089IPZ3_PAEDU</name>
<dbReference type="SUPFAM" id="SSF54285">
    <property type="entry name" value="MoaD/ThiS"/>
    <property type="match status" value="1"/>
</dbReference>
<dbReference type="PANTHER" id="PTHR10953">
    <property type="entry name" value="UBIQUITIN-ACTIVATING ENZYME E1"/>
    <property type="match status" value="1"/>
</dbReference>
<dbReference type="KEGG" id="pdu:PDUR_03270"/>
<dbReference type="InterPro" id="IPR035985">
    <property type="entry name" value="Ubiquitin-activating_enz"/>
</dbReference>
<evidence type="ECO:0000256" key="2">
    <source>
        <dbReference type="ARBA" id="ARBA00022741"/>
    </source>
</evidence>
<organism evidence="6 7">
    <name type="scientific">Paenibacillus durus</name>
    <name type="common">Paenibacillus azotofixans</name>
    <dbReference type="NCBI Taxonomy" id="44251"/>
    <lineage>
        <taxon>Bacteria</taxon>
        <taxon>Bacillati</taxon>
        <taxon>Bacillota</taxon>
        <taxon>Bacilli</taxon>
        <taxon>Bacillales</taxon>
        <taxon>Paenibacillaceae</taxon>
        <taxon>Paenibacillus</taxon>
    </lineage>
</organism>
<dbReference type="eggNOG" id="COG0476">
    <property type="taxonomic scope" value="Bacteria"/>
</dbReference>
<dbReference type="CDD" id="cd17074">
    <property type="entry name" value="Ubl_CysO_like"/>
    <property type="match status" value="1"/>
</dbReference>
<dbReference type="Gene3D" id="3.40.250.10">
    <property type="entry name" value="Rhodanese-like domain"/>
    <property type="match status" value="1"/>
</dbReference>
<dbReference type="GO" id="GO:0005829">
    <property type="term" value="C:cytosol"/>
    <property type="evidence" value="ECO:0007669"/>
    <property type="project" value="TreeGrafter"/>
</dbReference>
<dbReference type="Pfam" id="PF00581">
    <property type="entry name" value="Rhodanese"/>
    <property type="match status" value="1"/>
</dbReference>
<dbReference type="Pfam" id="PF02597">
    <property type="entry name" value="ThiS"/>
    <property type="match status" value="1"/>
</dbReference>
<dbReference type="GO" id="GO:0016779">
    <property type="term" value="F:nucleotidyltransferase activity"/>
    <property type="evidence" value="ECO:0007669"/>
    <property type="project" value="TreeGrafter"/>
</dbReference>
<dbReference type="Gene3D" id="3.10.20.30">
    <property type="match status" value="1"/>
</dbReference>
<dbReference type="InterPro" id="IPR036873">
    <property type="entry name" value="Rhodanese-like_dom_sf"/>
</dbReference>
<evidence type="ECO:0000256" key="4">
    <source>
        <dbReference type="SAM" id="Phobius"/>
    </source>
</evidence>
<dbReference type="GO" id="GO:0008641">
    <property type="term" value="F:ubiquitin-like modifier activating enzyme activity"/>
    <property type="evidence" value="ECO:0007669"/>
    <property type="project" value="InterPro"/>
</dbReference>
<keyword evidence="4" id="KW-1133">Transmembrane helix</keyword>
<dbReference type="InterPro" id="IPR001763">
    <property type="entry name" value="Rhodanese-like_dom"/>
</dbReference>
<protein>
    <submittedName>
        <fullName evidence="6">Molybdenum cofactor biosynthesis protein MoeB</fullName>
    </submittedName>
</protein>
<gene>
    <name evidence="6" type="ORF">PDUR_03270</name>
</gene>
<proteinExistence type="predicted"/>